<name>A0A498LJQ9_LABRO</name>
<dbReference type="STRING" id="84645.A0A498LJQ9"/>
<dbReference type="GO" id="GO:0005524">
    <property type="term" value="F:ATP binding"/>
    <property type="evidence" value="ECO:0007669"/>
    <property type="project" value="InterPro"/>
</dbReference>
<organism evidence="7 8">
    <name type="scientific">Labeo rohita</name>
    <name type="common">Indian major carp</name>
    <name type="synonym">Cyprinus rohita</name>
    <dbReference type="NCBI Taxonomy" id="84645"/>
    <lineage>
        <taxon>Eukaryota</taxon>
        <taxon>Metazoa</taxon>
        <taxon>Chordata</taxon>
        <taxon>Craniata</taxon>
        <taxon>Vertebrata</taxon>
        <taxon>Euteleostomi</taxon>
        <taxon>Actinopterygii</taxon>
        <taxon>Neopterygii</taxon>
        <taxon>Teleostei</taxon>
        <taxon>Ostariophysi</taxon>
        <taxon>Cypriniformes</taxon>
        <taxon>Cyprinidae</taxon>
        <taxon>Labeoninae</taxon>
        <taxon>Labeonini</taxon>
        <taxon>Labeo</taxon>
    </lineage>
</organism>
<dbReference type="GO" id="GO:0003677">
    <property type="term" value="F:DNA binding"/>
    <property type="evidence" value="ECO:0007669"/>
    <property type="project" value="InterPro"/>
</dbReference>
<dbReference type="Proteomes" id="UP000290572">
    <property type="component" value="Unassembled WGS sequence"/>
</dbReference>
<feature type="compositionally biased region" description="Polar residues" evidence="3">
    <location>
        <begin position="16"/>
        <end position="25"/>
    </location>
</feature>
<dbReference type="PROSITE" id="PS50011">
    <property type="entry name" value="PROTEIN_KINASE_DOM"/>
    <property type="match status" value="1"/>
</dbReference>
<feature type="domain" description="BEN" evidence="6">
    <location>
        <begin position="761"/>
        <end position="859"/>
    </location>
</feature>
<feature type="region of interest" description="Disordered" evidence="3">
    <location>
        <begin position="1"/>
        <end position="102"/>
    </location>
</feature>
<dbReference type="Pfam" id="PF00620">
    <property type="entry name" value="RhoGAP"/>
    <property type="match status" value="1"/>
</dbReference>
<dbReference type="PROSITE" id="PS51457">
    <property type="entry name" value="BEN"/>
    <property type="match status" value="2"/>
</dbReference>
<keyword evidence="8" id="KW-1185">Reference proteome</keyword>
<feature type="compositionally biased region" description="Pro residues" evidence="3">
    <location>
        <begin position="682"/>
        <end position="693"/>
    </location>
</feature>
<dbReference type="SMART" id="SM00220">
    <property type="entry name" value="S_TKc"/>
    <property type="match status" value="1"/>
</dbReference>
<dbReference type="Pfam" id="PF10523">
    <property type="entry name" value="BEN"/>
    <property type="match status" value="2"/>
</dbReference>
<dbReference type="SUPFAM" id="SSF48350">
    <property type="entry name" value="GTPase activation domain, GAP"/>
    <property type="match status" value="1"/>
</dbReference>
<dbReference type="AlphaFoldDB" id="A0A498LJQ9"/>
<dbReference type="InterPro" id="IPR000719">
    <property type="entry name" value="Prot_kinase_dom"/>
</dbReference>
<feature type="domain" description="BEN" evidence="6">
    <location>
        <begin position="933"/>
        <end position="1034"/>
    </location>
</feature>
<comment type="caution">
    <text evidence="7">The sequence shown here is derived from an EMBL/GenBank/DDBJ whole genome shotgun (WGS) entry which is preliminary data.</text>
</comment>
<dbReference type="SMART" id="SM01025">
    <property type="entry name" value="BEN"/>
    <property type="match status" value="2"/>
</dbReference>
<dbReference type="InterPro" id="IPR011009">
    <property type="entry name" value="Kinase-like_dom_sf"/>
</dbReference>
<proteinExistence type="predicted"/>
<protein>
    <submittedName>
        <fullName evidence="7">BEN domain-containing 2-like protein</fullName>
    </submittedName>
</protein>
<accession>A0A498LJQ9</accession>
<keyword evidence="2" id="KW-0539">Nucleus</keyword>
<evidence type="ECO:0000256" key="3">
    <source>
        <dbReference type="SAM" id="MobiDB-lite"/>
    </source>
</evidence>
<comment type="subcellular location">
    <subcellularLocation>
        <location evidence="1">Nucleus</location>
    </subcellularLocation>
</comment>
<dbReference type="Gene3D" id="1.10.10.2590">
    <property type="entry name" value="BEN domain"/>
    <property type="match status" value="1"/>
</dbReference>
<feature type="domain" description="Rho-GAP" evidence="5">
    <location>
        <begin position="387"/>
        <end position="577"/>
    </location>
</feature>
<dbReference type="GO" id="GO:0007165">
    <property type="term" value="P:signal transduction"/>
    <property type="evidence" value="ECO:0007669"/>
    <property type="project" value="InterPro"/>
</dbReference>
<dbReference type="InterPro" id="IPR008936">
    <property type="entry name" value="Rho_GTPase_activation_prot"/>
</dbReference>
<dbReference type="InterPro" id="IPR018379">
    <property type="entry name" value="BEN_domain"/>
</dbReference>
<evidence type="ECO:0000256" key="2">
    <source>
        <dbReference type="ARBA" id="ARBA00023242"/>
    </source>
</evidence>
<feature type="domain" description="Protein kinase" evidence="4">
    <location>
        <begin position="104"/>
        <end position="413"/>
    </location>
</feature>
<feature type="region of interest" description="Disordered" evidence="3">
    <location>
        <begin position="667"/>
        <end position="694"/>
    </location>
</feature>
<dbReference type="Pfam" id="PF00069">
    <property type="entry name" value="Pkinase"/>
    <property type="match status" value="1"/>
</dbReference>
<dbReference type="PANTHER" id="PTHR47305">
    <property type="entry name" value="BEN DOMAIN-CONTAINING PROTEIN 2"/>
    <property type="match status" value="1"/>
</dbReference>
<dbReference type="Gene3D" id="3.30.200.20">
    <property type="entry name" value="Phosphorylase Kinase, domain 1"/>
    <property type="match status" value="1"/>
</dbReference>
<reference evidence="7 8" key="1">
    <citation type="submission" date="2018-03" db="EMBL/GenBank/DDBJ databases">
        <title>Draft genome sequence of Rohu Carp (Labeo rohita).</title>
        <authorList>
            <person name="Das P."/>
            <person name="Kushwaha B."/>
            <person name="Joshi C.G."/>
            <person name="Kumar D."/>
            <person name="Nagpure N.S."/>
            <person name="Sahoo L."/>
            <person name="Das S.P."/>
            <person name="Bit A."/>
            <person name="Patnaik S."/>
            <person name="Meher P.K."/>
            <person name="Jayasankar P."/>
            <person name="Koringa P.G."/>
            <person name="Patel N.V."/>
            <person name="Hinsu A.T."/>
            <person name="Kumar R."/>
            <person name="Pandey M."/>
            <person name="Agarwal S."/>
            <person name="Srivastava S."/>
            <person name="Singh M."/>
            <person name="Iquebal M.A."/>
            <person name="Jaiswal S."/>
            <person name="Angadi U.B."/>
            <person name="Kumar N."/>
            <person name="Raza M."/>
            <person name="Shah T.M."/>
            <person name="Rai A."/>
            <person name="Jena J.K."/>
        </authorList>
    </citation>
    <scope>NUCLEOTIDE SEQUENCE [LARGE SCALE GENOMIC DNA]</scope>
    <source>
        <strain evidence="7">DASCIFA01</strain>
        <tissue evidence="7">Testis</tissue>
    </source>
</reference>
<evidence type="ECO:0000259" key="5">
    <source>
        <dbReference type="PROSITE" id="PS50238"/>
    </source>
</evidence>
<dbReference type="SMART" id="SM00324">
    <property type="entry name" value="RhoGAP"/>
    <property type="match status" value="1"/>
</dbReference>
<evidence type="ECO:0000259" key="6">
    <source>
        <dbReference type="PROSITE" id="PS51457"/>
    </source>
</evidence>
<dbReference type="Gene3D" id="1.10.555.10">
    <property type="entry name" value="Rho GTPase activation protein"/>
    <property type="match status" value="1"/>
</dbReference>
<sequence>MAHMGERCASGHSRSRSAAFTQTAGQEDGRRGSGDLDQDPLPNPNQPPSQGLPGYKAPLPYDLAVSVSTDQPHRKRKRQSSSQEDECPSTSQQRPAKRSRREAYAKGPLLGRGGFVMDCQLPSNLDIMDHLSLQEGHGRLLLEVALMTLVSSAPACPNVLQLLEWFDHRRRFTMILERPVPCQDLQSFCEENGHLDESLAKKVLLQVISALKHCKSRGVLHRNIKPENLLISTESHDIKLLDFGCGDLLKDSAYKYFAAQWNQCPYWGALDTELHSRVFLGCRNISCAVCRSLSHSTISCPFINPCIPPCPESSQPESTNPMSRALWIPQPLPHFAAAHRPPAARYGPLYLKKTFVGTTEKKTESEDSDYYALAYYSMSSPKRVFGISLEFLRRRGQMRQGVPVVLLQMVEFLDQYGLHQSELFHASRSEARRNELKKSLNRGEFQCFRSSDAHAVASLLILFLRELPYGLIPCWNATRFLRVYTKTKGKVLDLKHAKTVLNSFEPEIFNALCLLIHFLSRVAAQSHVNHMTSKHLSEVFGPCIFQSVLYIYIIKREIFNLERSVLCGLKSEAEEDSTESMDNDSMMRSRGPSPLSDSMVTYGAILKLDEKFEMLQAKVASIQTSHQNPAVHSQRTYLSSSYRESCQGKSESFISSEASMPHLVHISSTSPLPSVESRKPPTLSPGPEVPSPPRLVIQSQSHISVKATVPSHTTQESFSRNKMSLMQHLERAKRPAEVSSEISDAASSADLLKTSCLGSSDRKVFLSNCILQRAGKMARPSAAVRYLSRNIFTAEELSQSSTTGNTKRRLKRLDPNKINAIREWAVKRYPKFDLREKGKDWKMCLSVINSTARYYRFMDKTRKLKVKEKARLENTTESVPTAVTCTAAAEIDVELSDSDTEQKQPEMLISHITEDIDTPTDWESNSVYLGPPHRDVKVPEFALSAAHLRTRPELIARYLIKFIFPEDVLVRSNVYGGVRRGIQALDHNKISALREHLLERFPWMKLEEDGSDWKVCVGAINSTIRKFRYERKMGIKRGIR</sequence>
<dbReference type="GO" id="GO:0005634">
    <property type="term" value="C:nucleus"/>
    <property type="evidence" value="ECO:0007669"/>
    <property type="project" value="UniProtKB-SubCell"/>
</dbReference>
<dbReference type="PROSITE" id="PS50238">
    <property type="entry name" value="RHOGAP"/>
    <property type="match status" value="1"/>
</dbReference>
<dbReference type="PANTHER" id="PTHR47305:SF1">
    <property type="entry name" value="BEN DOMAIN-CONTAINING PROTEIN"/>
    <property type="match status" value="1"/>
</dbReference>
<dbReference type="InterPro" id="IPR000198">
    <property type="entry name" value="RhoGAP_dom"/>
</dbReference>
<dbReference type="GO" id="GO:0004672">
    <property type="term" value="F:protein kinase activity"/>
    <property type="evidence" value="ECO:0007669"/>
    <property type="project" value="InterPro"/>
</dbReference>
<dbReference type="EMBL" id="QBIY01013339">
    <property type="protein sequence ID" value="RXN07743.1"/>
    <property type="molecule type" value="Genomic_DNA"/>
</dbReference>
<evidence type="ECO:0000256" key="1">
    <source>
        <dbReference type="ARBA" id="ARBA00004123"/>
    </source>
</evidence>
<gene>
    <name evidence="7" type="ORF">ROHU_032177</name>
</gene>
<evidence type="ECO:0000259" key="4">
    <source>
        <dbReference type="PROSITE" id="PS50011"/>
    </source>
</evidence>
<evidence type="ECO:0000313" key="8">
    <source>
        <dbReference type="Proteomes" id="UP000290572"/>
    </source>
</evidence>
<evidence type="ECO:0000313" key="7">
    <source>
        <dbReference type="EMBL" id="RXN07743.1"/>
    </source>
</evidence>
<dbReference type="Gene3D" id="1.10.510.10">
    <property type="entry name" value="Transferase(Phosphotransferase) domain 1"/>
    <property type="match status" value="1"/>
</dbReference>
<dbReference type="SUPFAM" id="SSF56112">
    <property type="entry name" value="Protein kinase-like (PK-like)"/>
    <property type="match status" value="1"/>
</dbReference>